<protein>
    <recommendedName>
        <fullName evidence="1">Protein kinase domain-containing protein</fullName>
    </recommendedName>
</protein>
<accession>A0ABR2GVG7</accession>
<gene>
    <name evidence="2" type="ORF">M9Y10_035870</name>
</gene>
<comment type="caution">
    <text evidence="2">The sequence shown here is derived from an EMBL/GenBank/DDBJ whole genome shotgun (WGS) entry which is preliminary data.</text>
</comment>
<dbReference type="InterPro" id="IPR000719">
    <property type="entry name" value="Prot_kinase_dom"/>
</dbReference>
<proteinExistence type="predicted"/>
<dbReference type="InterPro" id="IPR011990">
    <property type="entry name" value="TPR-like_helical_dom_sf"/>
</dbReference>
<evidence type="ECO:0000313" key="2">
    <source>
        <dbReference type="EMBL" id="KAK8837928.1"/>
    </source>
</evidence>
<reference evidence="2 3" key="1">
    <citation type="submission" date="2024-04" db="EMBL/GenBank/DDBJ databases">
        <title>Tritrichomonas musculus Genome.</title>
        <authorList>
            <person name="Alves-Ferreira E."/>
            <person name="Grigg M."/>
            <person name="Lorenzi H."/>
            <person name="Galac M."/>
        </authorList>
    </citation>
    <scope>NUCLEOTIDE SEQUENCE [LARGE SCALE GENOMIC DNA]</scope>
    <source>
        <strain evidence="2 3">EAF2021</strain>
    </source>
</reference>
<evidence type="ECO:0000259" key="1">
    <source>
        <dbReference type="PROSITE" id="PS50011"/>
    </source>
</evidence>
<dbReference type="EMBL" id="JAPFFF010000057">
    <property type="protein sequence ID" value="KAK8837928.1"/>
    <property type="molecule type" value="Genomic_DNA"/>
</dbReference>
<dbReference type="PROSITE" id="PS50011">
    <property type="entry name" value="PROTEIN_KINASE_DOM"/>
    <property type="match status" value="1"/>
</dbReference>
<dbReference type="SMART" id="SM00671">
    <property type="entry name" value="SEL1"/>
    <property type="match status" value="15"/>
</dbReference>
<dbReference type="Pfam" id="PF08238">
    <property type="entry name" value="Sel1"/>
    <property type="match status" value="13"/>
</dbReference>
<dbReference type="PANTHER" id="PTHR43628:SF1">
    <property type="entry name" value="CHITIN SYNTHASE REGULATORY FACTOR 2-RELATED"/>
    <property type="match status" value="1"/>
</dbReference>
<dbReference type="PROSITE" id="PS00108">
    <property type="entry name" value="PROTEIN_KINASE_ST"/>
    <property type="match status" value="1"/>
</dbReference>
<keyword evidence="3" id="KW-1185">Reference proteome</keyword>
<dbReference type="PANTHER" id="PTHR43628">
    <property type="entry name" value="ACTIVATOR OF C KINASE PROTEIN 1-RELATED"/>
    <property type="match status" value="1"/>
</dbReference>
<dbReference type="Gene3D" id="1.25.40.10">
    <property type="entry name" value="Tetratricopeptide repeat domain"/>
    <property type="match status" value="4"/>
</dbReference>
<dbReference type="SUPFAM" id="SSF81901">
    <property type="entry name" value="HCP-like"/>
    <property type="match status" value="4"/>
</dbReference>
<dbReference type="InterPro" id="IPR052945">
    <property type="entry name" value="Mitotic_Regulator"/>
</dbReference>
<name>A0ABR2GVG7_9EUKA</name>
<dbReference type="InterPro" id="IPR008271">
    <property type="entry name" value="Ser/Thr_kinase_AS"/>
</dbReference>
<dbReference type="SMART" id="SM00028">
    <property type="entry name" value="TPR"/>
    <property type="match status" value="5"/>
</dbReference>
<dbReference type="Gene3D" id="1.10.510.10">
    <property type="entry name" value="Transferase(Phosphotransferase) domain 1"/>
    <property type="match status" value="1"/>
</dbReference>
<feature type="domain" description="Protein kinase" evidence="1">
    <location>
        <begin position="209"/>
        <end position="461"/>
    </location>
</feature>
<dbReference type="SUPFAM" id="SSF56112">
    <property type="entry name" value="Protein kinase-like (PK-like)"/>
    <property type="match status" value="1"/>
</dbReference>
<dbReference type="InterPro" id="IPR006597">
    <property type="entry name" value="Sel1-like"/>
</dbReference>
<dbReference type="Pfam" id="PF00069">
    <property type="entry name" value="Pkinase"/>
    <property type="match status" value="1"/>
</dbReference>
<evidence type="ECO:0000313" key="3">
    <source>
        <dbReference type="Proteomes" id="UP001470230"/>
    </source>
</evidence>
<dbReference type="InterPro" id="IPR011009">
    <property type="entry name" value="Kinase-like_dom_sf"/>
</dbReference>
<dbReference type="Proteomes" id="UP001470230">
    <property type="component" value="Unassembled WGS sequence"/>
</dbReference>
<sequence length="1487" mass="175685">MSENRPNIQKSDMNNSKYFFDNLPDIYSSSKDEIPNADLKKIYSNITFHWFQPKNKDYEIKTFLNDFFKDFNFITYEIIPIQSDSENEENVNAIFCVEKQCVIINSINKPLILEVIDEIQSPKIDCSYNYEFYAIDHLDEEITNFSDHFIPKSQYSDFIRLTIRSISAFIIRRHFYPSYLFKDKSFFSFQHFLKNEKISEQITFNEKDFIFLRTIYCKDNKTIFLVIHIDSLCIFALKKVTGQREKLEREAEFYKSYYHRCFVPFYGFISNEKYFGFVYEFMCNGNLHNIILNSNKFSFFYLFMSMIRIFQAINYLHSNNYIHRDIKPFNILIDHDYIPYVSDFEHTRLINEDNSIELTSDIGSVPYQSPEQYHTKTYSFSTDIYSFGVTAYFIFERKNMFINQSPDKINKLLINNFTPDFINTPEQIREIIVQCVKYIPDDRISNQKIIENIINQIKSFYFFEKSFIKNQLENIKHWEIVLFASENKNFLLFDKRDDNLINDEVYFYDIILHQDKIYDFYDSVGQYYVDHQKYDNAKYFFELAIENNSHSLYRLGRLYYFGYGVNKNLNTAKEYYEKSVEKNNPVGMVILGNLYKFGEGVDRNIEKAIELYKKGADLNEPIAFNSLGILYNRGIGVDQDTEKSLEYFKQSADLNNAYGMIYMANISYTKKKFAEAKKYYELAVQQHEPEALIGLGAIYLFGSDVEQDTQMAIQYFEKAAKENNSNGYMRLADMYYNGKYVEANYQKAKEYFEKAAELKNSDALIGLGMLYSHGFGVKRDYKKAMEYFERSSNLNNSSSFMYRGNLYLHGQGVKRNYKMAKELFEISAQKGNYNALIALGILYLRGYGVEKDIKKAIQYFQESASKGSSGAKIFLGDLHLRGLGNYIDRNYKKALEYYSSVERNQKTVLYKIGDFYENGFDEPHDYTIAREHYNLSAKLGSSYALICLGNFNWKGLGNEENKELIAIDYYQKAAQKDNTDACIILGNIYMKCTYIEKTKRDNYEKASYYFGKVAEKNNPEGFYYIGKMFFKGYGFKQNYEESRKYFEKAAQVDYSKALFVLGLIYENGLGIEPDVKKAIECYSKCGSIDEDVCISYDEYYWHVKISKNNHFYSANNNLGLIYLIIKRNIVFAEYYLKIPAYSDFTFGQNNFGLIRELFFDDKKKAELMYENASKNQFALAEFNLARIKEKNGSDEEEINKHYINASSYENIKLKFQNHFLHDENLEISKIFIIFLTNIKLVSYYLSKNENKKAIKYLLQAIFRPLFKLILSTDNLSHSFTLTEKIDKENLIDFILHFPFFDLSDEIEAKEKNIVANNNWKTIEVKYNKVKKVTLYSKSSEPHNNVNENLNSQKEFLKHKGFMLNDNETEDLDYDFSQEIKSIFEYYNVDKHFEMEMQTDLLKNLEIIQIKSDNDDIIRYFEYPNVLFTSFFNNIDKKMNEIDEIIRELNSLLYNKHKPILFGRIKIKKNKSIPNNDRLFKEGFSEGL</sequence>
<dbReference type="SMART" id="SM00220">
    <property type="entry name" value="S_TKc"/>
    <property type="match status" value="1"/>
</dbReference>
<organism evidence="2 3">
    <name type="scientific">Tritrichomonas musculus</name>
    <dbReference type="NCBI Taxonomy" id="1915356"/>
    <lineage>
        <taxon>Eukaryota</taxon>
        <taxon>Metamonada</taxon>
        <taxon>Parabasalia</taxon>
        <taxon>Tritrichomonadida</taxon>
        <taxon>Tritrichomonadidae</taxon>
        <taxon>Tritrichomonas</taxon>
    </lineage>
</organism>
<dbReference type="InterPro" id="IPR019734">
    <property type="entry name" value="TPR_rpt"/>
</dbReference>